<evidence type="ECO:0000313" key="5">
    <source>
        <dbReference type="EMBL" id="PLW82131.1"/>
    </source>
</evidence>
<organism evidence="5 6">
    <name type="scientific">Kineobactrum sediminis</name>
    <dbReference type="NCBI Taxonomy" id="1905677"/>
    <lineage>
        <taxon>Bacteria</taxon>
        <taxon>Pseudomonadati</taxon>
        <taxon>Pseudomonadota</taxon>
        <taxon>Gammaproteobacteria</taxon>
        <taxon>Cellvibrionales</taxon>
        <taxon>Halieaceae</taxon>
        <taxon>Kineobactrum</taxon>
    </lineage>
</organism>
<sequence>MPYDRSSDSAVLPPGLSAVPGIATVVIPTAREPAAPTFLSGVIEGFYGRPWSHQVRMDYADYLSQLGLNSYIYAPKADPWLRRQWQRHWPREEWLGLQELAQHFARLGISFGIGLSPFALYAEYGPRQRDHLWARIDQLNGLGAPLLAILFDDMPGDQADLAGRQAEIVADICAWTVAERIIVCPTYYSFDPVLERFFGRRPENYWAQLGHLLAPEVDIFWTGNRVCPDSVSIADLQRARAEFKRPLVLWDNYPVNDGAVRSKHLFLDPLQGREQAPADIVHGHFCNPMIQARCSLPALTGLAALYSGAAATQKVPWLQATLGESTWRLLLRDSVLFRDIGLHGLGVARRQSLQAEYAALNNPAAAEVVGWLRGDDDFDPACLTD</sequence>
<keyword evidence="2 3" id="KW-0326">Glycosidase</keyword>
<proteinExistence type="inferred from homology"/>
<dbReference type="InterPro" id="IPR051822">
    <property type="entry name" value="Glycosyl_Hydrolase_84"/>
</dbReference>
<dbReference type="GO" id="GO:1901135">
    <property type="term" value="P:carbohydrate derivative metabolic process"/>
    <property type="evidence" value="ECO:0007669"/>
    <property type="project" value="UniProtKB-ARBA"/>
</dbReference>
<feature type="domain" description="GH84" evidence="4">
    <location>
        <begin position="38"/>
        <end position="310"/>
    </location>
</feature>
<dbReference type="EMBL" id="PKLZ01000008">
    <property type="protein sequence ID" value="PLW82131.1"/>
    <property type="molecule type" value="Genomic_DNA"/>
</dbReference>
<dbReference type="GO" id="GO:0015929">
    <property type="term" value="F:hexosaminidase activity"/>
    <property type="evidence" value="ECO:0007669"/>
    <property type="project" value="UniProtKB-ARBA"/>
</dbReference>
<dbReference type="PROSITE" id="PS52009">
    <property type="entry name" value="GH84"/>
    <property type="match status" value="1"/>
</dbReference>
<dbReference type="PANTHER" id="PTHR13170">
    <property type="entry name" value="O-GLCNACASE"/>
    <property type="match status" value="1"/>
</dbReference>
<dbReference type="AlphaFoldDB" id="A0A2N5Y165"/>
<dbReference type="Proteomes" id="UP000234845">
    <property type="component" value="Unassembled WGS sequence"/>
</dbReference>
<protein>
    <submittedName>
        <fullName evidence="5">Hyaluronidase</fullName>
    </submittedName>
</protein>
<keyword evidence="1 3" id="KW-0378">Hydrolase</keyword>
<dbReference type="Gene3D" id="3.20.20.80">
    <property type="entry name" value="Glycosidases"/>
    <property type="match status" value="1"/>
</dbReference>
<comment type="caution">
    <text evidence="5">The sequence shown here is derived from an EMBL/GenBank/DDBJ whole genome shotgun (WGS) entry which is preliminary data.</text>
</comment>
<evidence type="ECO:0000256" key="2">
    <source>
        <dbReference type="ARBA" id="ARBA00023295"/>
    </source>
</evidence>
<dbReference type="InterPro" id="IPR017853">
    <property type="entry name" value="GH"/>
</dbReference>
<accession>A0A2N5Y165</accession>
<reference evidence="6" key="1">
    <citation type="submission" date="2017-11" db="EMBL/GenBank/DDBJ databases">
        <title>The draft genome sequence of Chromatocurvus sp. F02.</title>
        <authorList>
            <person name="Du Z.-J."/>
            <person name="Chang Y.-Q."/>
        </authorList>
    </citation>
    <scope>NUCLEOTIDE SEQUENCE [LARGE SCALE GENOMIC DNA]</scope>
    <source>
        <strain evidence="6">F02</strain>
    </source>
</reference>
<gene>
    <name evidence="5" type="ORF">CWI75_10070</name>
</gene>
<comment type="similarity">
    <text evidence="3">Belongs to the glycosyl hydrolase 84 family.</text>
</comment>
<evidence type="ECO:0000256" key="1">
    <source>
        <dbReference type="ARBA" id="ARBA00022801"/>
    </source>
</evidence>
<evidence type="ECO:0000256" key="3">
    <source>
        <dbReference type="PROSITE-ProRule" id="PRU01353"/>
    </source>
</evidence>
<evidence type="ECO:0000313" key="6">
    <source>
        <dbReference type="Proteomes" id="UP000234845"/>
    </source>
</evidence>
<evidence type="ECO:0000259" key="4">
    <source>
        <dbReference type="PROSITE" id="PS52009"/>
    </source>
</evidence>
<dbReference type="InterPro" id="IPR011496">
    <property type="entry name" value="O-GlcNAcase_cat"/>
</dbReference>
<dbReference type="PANTHER" id="PTHR13170:SF16">
    <property type="entry name" value="PROTEIN O-GLCNACASE"/>
    <property type="match status" value="1"/>
</dbReference>
<name>A0A2N5Y165_9GAMM</name>
<feature type="active site" description="Proton donor" evidence="3">
    <location>
        <position position="153"/>
    </location>
</feature>
<keyword evidence="6" id="KW-1185">Reference proteome</keyword>
<dbReference type="SUPFAM" id="SSF51445">
    <property type="entry name" value="(Trans)glycosidases"/>
    <property type="match status" value="1"/>
</dbReference>
<dbReference type="Pfam" id="PF07555">
    <property type="entry name" value="NAGidase"/>
    <property type="match status" value="1"/>
</dbReference>